<keyword evidence="2" id="KW-1185">Reference proteome</keyword>
<name>A0A7R9C356_9CRUS</name>
<sequence length="54" mass="6221">MKSLKKNPHQDVVIRGKSWMQRNHAPIITAKNVMAKVTSRKILSCCTWTMNPEL</sequence>
<dbReference type="EMBL" id="CAJPEX010028902">
    <property type="protein sequence ID" value="CAG0926064.1"/>
    <property type="molecule type" value="Genomic_DNA"/>
</dbReference>
<organism evidence="1">
    <name type="scientific">Notodromas monacha</name>
    <dbReference type="NCBI Taxonomy" id="399045"/>
    <lineage>
        <taxon>Eukaryota</taxon>
        <taxon>Metazoa</taxon>
        <taxon>Ecdysozoa</taxon>
        <taxon>Arthropoda</taxon>
        <taxon>Crustacea</taxon>
        <taxon>Oligostraca</taxon>
        <taxon>Ostracoda</taxon>
        <taxon>Podocopa</taxon>
        <taxon>Podocopida</taxon>
        <taxon>Cypridocopina</taxon>
        <taxon>Cypridoidea</taxon>
        <taxon>Cyprididae</taxon>
        <taxon>Notodromas</taxon>
    </lineage>
</organism>
<dbReference type="AlphaFoldDB" id="A0A7R9C356"/>
<proteinExistence type="predicted"/>
<reference evidence="1" key="1">
    <citation type="submission" date="2020-11" db="EMBL/GenBank/DDBJ databases">
        <authorList>
            <person name="Tran Van P."/>
        </authorList>
    </citation>
    <scope>NUCLEOTIDE SEQUENCE</scope>
</reference>
<dbReference type="Proteomes" id="UP000678499">
    <property type="component" value="Unassembled WGS sequence"/>
</dbReference>
<accession>A0A7R9C356</accession>
<protein>
    <submittedName>
        <fullName evidence="1">Uncharacterized protein</fullName>
    </submittedName>
</protein>
<evidence type="ECO:0000313" key="1">
    <source>
        <dbReference type="EMBL" id="CAD7285912.1"/>
    </source>
</evidence>
<evidence type="ECO:0000313" key="2">
    <source>
        <dbReference type="Proteomes" id="UP000678499"/>
    </source>
</evidence>
<gene>
    <name evidence="1" type="ORF">NMOB1V02_LOCUS13514</name>
</gene>
<dbReference type="EMBL" id="OA910939">
    <property type="protein sequence ID" value="CAD7285912.1"/>
    <property type="molecule type" value="Genomic_DNA"/>
</dbReference>